<protein>
    <submittedName>
        <fullName evidence="2">Uncharacterized protein</fullName>
    </submittedName>
</protein>
<dbReference type="Proteomes" id="UP001055439">
    <property type="component" value="Chromosome 5"/>
</dbReference>
<dbReference type="EMBL" id="CP097507">
    <property type="protein sequence ID" value="URE03134.1"/>
    <property type="molecule type" value="Genomic_DNA"/>
</dbReference>
<name>A0A9E7FVM0_9LILI</name>
<evidence type="ECO:0000313" key="2">
    <source>
        <dbReference type="EMBL" id="URE03134.1"/>
    </source>
</evidence>
<evidence type="ECO:0000256" key="1">
    <source>
        <dbReference type="SAM" id="MobiDB-lite"/>
    </source>
</evidence>
<accession>A0A9E7FVM0</accession>
<reference evidence="2" key="1">
    <citation type="submission" date="2022-05" db="EMBL/GenBank/DDBJ databases">
        <title>The Musa troglodytarum L. genome provides insights into the mechanism of non-climacteric behaviour and enrichment of carotenoids.</title>
        <authorList>
            <person name="Wang J."/>
        </authorList>
    </citation>
    <scope>NUCLEOTIDE SEQUENCE</scope>
    <source>
        <tissue evidence="2">Leaf</tissue>
    </source>
</reference>
<sequence>MLSLADRRELASARPCELASIHVDGKRFSRAEAHLPTSTEQECVADSSEPFVFDYMPCPKSSRLRRVRSTTAQPVVPPPRSLGRLNLGGTTAQSGGATARQGSTTLFGPFIQPKLIWVQA</sequence>
<keyword evidence="3" id="KW-1185">Reference proteome</keyword>
<dbReference type="AlphaFoldDB" id="A0A9E7FVM0"/>
<proteinExistence type="predicted"/>
<gene>
    <name evidence="2" type="ORF">MUK42_27931</name>
</gene>
<evidence type="ECO:0000313" key="3">
    <source>
        <dbReference type="Proteomes" id="UP001055439"/>
    </source>
</evidence>
<feature type="compositionally biased region" description="Low complexity" evidence="1">
    <location>
        <begin position="88"/>
        <end position="102"/>
    </location>
</feature>
<feature type="region of interest" description="Disordered" evidence="1">
    <location>
        <begin position="69"/>
        <end position="102"/>
    </location>
</feature>
<organism evidence="2 3">
    <name type="scientific">Musa troglodytarum</name>
    <name type="common">fe'i banana</name>
    <dbReference type="NCBI Taxonomy" id="320322"/>
    <lineage>
        <taxon>Eukaryota</taxon>
        <taxon>Viridiplantae</taxon>
        <taxon>Streptophyta</taxon>
        <taxon>Embryophyta</taxon>
        <taxon>Tracheophyta</taxon>
        <taxon>Spermatophyta</taxon>
        <taxon>Magnoliopsida</taxon>
        <taxon>Liliopsida</taxon>
        <taxon>Zingiberales</taxon>
        <taxon>Musaceae</taxon>
        <taxon>Musa</taxon>
    </lineage>
</organism>